<dbReference type="EMBL" id="MIPY01000012">
    <property type="protein sequence ID" value="OES32000.1"/>
    <property type="molecule type" value="Genomic_DNA"/>
</dbReference>
<accession>A0AB36FS95</accession>
<comment type="caution">
    <text evidence="1">The sequence shown here is derived from an EMBL/GenBank/DDBJ whole genome shotgun (WGS) entry which is preliminary data.</text>
</comment>
<keyword evidence="2" id="KW-1185">Reference proteome</keyword>
<organism evidence="1 2">
    <name type="scientific">Alteromonas macleodii</name>
    <name type="common">Pseudoalteromonas macleodii</name>
    <dbReference type="NCBI Taxonomy" id="28108"/>
    <lineage>
        <taxon>Bacteria</taxon>
        <taxon>Pseudomonadati</taxon>
        <taxon>Pseudomonadota</taxon>
        <taxon>Gammaproteobacteria</taxon>
        <taxon>Alteromonadales</taxon>
        <taxon>Alteromonadaceae</taxon>
        <taxon>Alteromonas/Salinimonas group</taxon>
        <taxon>Alteromonas</taxon>
    </lineage>
</organism>
<reference evidence="1 2" key="1">
    <citation type="submission" date="2016-09" db="EMBL/GenBank/DDBJ databases">
        <title>Draft Genome Sequence of four Alteromonas macleodii strains isolated from copper coupons and grown long-term at elevated copper levels.</title>
        <authorList>
            <person name="Cusick K."/>
            <person name="Dale J."/>
            <person name="Little B."/>
            <person name="Biffinger J."/>
        </authorList>
    </citation>
    <scope>NUCLEOTIDE SEQUENCE [LARGE SCALE GENOMIC DNA]</scope>
    <source>
        <strain evidence="1 2">KCP01</strain>
    </source>
</reference>
<evidence type="ECO:0000313" key="1">
    <source>
        <dbReference type="EMBL" id="OES32000.1"/>
    </source>
</evidence>
<sequence length="38" mass="4143">MFVQAKVAKPILACVFLQKNDCSELFGVQLFAKLAASL</sequence>
<dbReference type="AlphaFoldDB" id="A0AB36FS95"/>
<proteinExistence type="predicted"/>
<gene>
    <name evidence="1" type="ORF">BFV95_2110</name>
</gene>
<name>A0AB36FS95_ALTMA</name>
<evidence type="ECO:0000313" key="2">
    <source>
        <dbReference type="Proteomes" id="UP000095392"/>
    </source>
</evidence>
<protein>
    <submittedName>
        <fullName evidence="1">Uncharacterized protein</fullName>
    </submittedName>
</protein>
<dbReference type="Proteomes" id="UP000095392">
    <property type="component" value="Unassembled WGS sequence"/>
</dbReference>